<dbReference type="PANTHER" id="PTHR43072">
    <property type="entry name" value="N-ACETYLTRANSFERASE"/>
    <property type="match status" value="1"/>
</dbReference>
<reference evidence="2 3" key="1">
    <citation type="submission" date="2024-05" db="EMBL/GenBank/DDBJ databases">
        <authorList>
            <person name="Zhao H."/>
            <person name="Xu Y."/>
            <person name="Lin S."/>
            <person name="Spain J.C."/>
            <person name="Zhou N.-Y."/>
        </authorList>
    </citation>
    <scope>NUCLEOTIDE SEQUENCE [LARGE SCALE GENOMIC DNA]</scope>
    <source>
        <strain evidence="2 3">NEAU-NG30</strain>
    </source>
</reference>
<dbReference type="RefSeq" id="WP_348950360.1">
    <property type="nucleotide sequence ID" value="NZ_JBDZYD010000004.1"/>
</dbReference>
<dbReference type="CDD" id="cd04301">
    <property type="entry name" value="NAT_SF"/>
    <property type="match status" value="1"/>
</dbReference>
<evidence type="ECO:0000259" key="1">
    <source>
        <dbReference type="PROSITE" id="PS51186"/>
    </source>
</evidence>
<feature type="domain" description="N-acetyltransferase" evidence="1">
    <location>
        <begin position="5"/>
        <end position="165"/>
    </location>
</feature>
<proteinExistence type="predicted"/>
<dbReference type="PROSITE" id="PS51186">
    <property type="entry name" value="GNAT"/>
    <property type="match status" value="1"/>
</dbReference>
<accession>A0ABV0LDC0</accession>
<comment type="caution">
    <text evidence="2">The sequence shown here is derived from an EMBL/GenBank/DDBJ whole genome shotgun (WGS) entry which is preliminary data.</text>
</comment>
<dbReference type="Proteomes" id="UP001440984">
    <property type="component" value="Unassembled WGS sequence"/>
</dbReference>
<sequence length="165" mass="18161">MSTIEEIRPATEADAEGIAAVFAPYATDSVVTFETAPLSPDQWRAKIRESELPFLVLDRDGEILGYALAAPWRPKPAYRFSAETTIYLSPTATGRGHGRRLLDELLKRCAEAGVRQAIAVIVDSGNPASRNLHRAAGFADAGVLRRVGFKHDRWLDTLLMQRELG</sequence>
<keyword evidence="3" id="KW-1185">Reference proteome</keyword>
<dbReference type="EMBL" id="JBDZYD010000004">
    <property type="protein sequence ID" value="MEQ0559929.1"/>
    <property type="molecule type" value="Genomic_DNA"/>
</dbReference>
<evidence type="ECO:0000313" key="3">
    <source>
        <dbReference type="Proteomes" id="UP001440984"/>
    </source>
</evidence>
<dbReference type="Gene3D" id="3.40.630.30">
    <property type="match status" value="1"/>
</dbReference>
<protein>
    <submittedName>
        <fullName evidence="2">N-acetyltransferase family protein</fullName>
    </submittedName>
</protein>
<evidence type="ECO:0000313" key="2">
    <source>
        <dbReference type="EMBL" id="MEQ0559929.1"/>
    </source>
</evidence>
<dbReference type="PANTHER" id="PTHR43072:SF8">
    <property type="entry name" value="ACYLTRANSFERASE FABY-RELATED"/>
    <property type="match status" value="1"/>
</dbReference>
<name>A0ABV0LDC0_9PSEU</name>
<gene>
    <name evidence="2" type="ORF">ABJI51_12660</name>
</gene>
<dbReference type="InterPro" id="IPR016181">
    <property type="entry name" value="Acyl_CoA_acyltransferase"/>
</dbReference>
<dbReference type="InterPro" id="IPR000182">
    <property type="entry name" value="GNAT_dom"/>
</dbReference>
<dbReference type="Pfam" id="PF00583">
    <property type="entry name" value="Acetyltransf_1"/>
    <property type="match status" value="1"/>
</dbReference>
<dbReference type="SUPFAM" id="SSF55729">
    <property type="entry name" value="Acyl-CoA N-acyltransferases (Nat)"/>
    <property type="match status" value="1"/>
</dbReference>
<organism evidence="2 3">
    <name type="scientific">Amycolatopsis melonis</name>
    <dbReference type="NCBI Taxonomy" id="3156488"/>
    <lineage>
        <taxon>Bacteria</taxon>
        <taxon>Bacillati</taxon>
        <taxon>Actinomycetota</taxon>
        <taxon>Actinomycetes</taxon>
        <taxon>Pseudonocardiales</taxon>
        <taxon>Pseudonocardiaceae</taxon>
        <taxon>Amycolatopsis</taxon>
    </lineage>
</organism>